<accession>A0ABW9BH16</accession>
<gene>
    <name evidence="1" type="ORF">PQR03_16275</name>
</gene>
<name>A0ABW9BH16_9BURK</name>
<protein>
    <submittedName>
        <fullName evidence="1">Uncharacterized protein</fullName>
    </submittedName>
</protein>
<dbReference type="RefSeq" id="WP_408511397.1">
    <property type="nucleotide sequence ID" value="NZ_JAQQDR010000005.1"/>
</dbReference>
<evidence type="ECO:0000313" key="2">
    <source>
        <dbReference type="Proteomes" id="UP001629274"/>
    </source>
</evidence>
<sequence length="72" mass="8136">MTLRPILKGNGSVYELRENKIQRVCAIIDKAAVERQLDATWWSHSGRTRANIGPQAAVQRMCKRPVGELLFS</sequence>
<organism evidence="1 2">
    <name type="scientific">Paraburkholderia phytofirmans</name>
    <dbReference type="NCBI Taxonomy" id="261302"/>
    <lineage>
        <taxon>Bacteria</taxon>
        <taxon>Pseudomonadati</taxon>
        <taxon>Pseudomonadota</taxon>
        <taxon>Betaproteobacteria</taxon>
        <taxon>Burkholderiales</taxon>
        <taxon>Burkholderiaceae</taxon>
        <taxon>Paraburkholderia</taxon>
    </lineage>
</organism>
<proteinExistence type="predicted"/>
<evidence type="ECO:0000313" key="1">
    <source>
        <dbReference type="EMBL" id="MFM0239687.1"/>
    </source>
</evidence>
<dbReference type="Proteomes" id="UP001629274">
    <property type="component" value="Unassembled WGS sequence"/>
</dbReference>
<comment type="caution">
    <text evidence="1">The sequence shown here is derived from an EMBL/GenBank/DDBJ whole genome shotgun (WGS) entry which is preliminary data.</text>
</comment>
<keyword evidence="2" id="KW-1185">Reference proteome</keyword>
<reference evidence="1 2" key="1">
    <citation type="journal article" date="2024" name="Chem. Sci.">
        <title>Discovery of megapolipeptins by genome mining of a Burkholderiales bacteria collection.</title>
        <authorList>
            <person name="Paulo B.S."/>
            <person name="Recchia M.J.J."/>
            <person name="Lee S."/>
            <person name="Fergusson C.H."/>
            <person name="Romanowski S.B."/>
            <person name="Hernandez A."/>
            <person name="Krull N."/>
            <person name="Liu D.Y."/>
            <person name="Cavanagh H."/>
            <person name="Bos A."/>
            <person name="Gray C.A."/>
            <person name="Murphy B.T."/>
            <person name="Linington R.G."/>
            <person name="Eustaquio A.S."/>
        </authorList>
    </citation>
    <scope>NUCLEOTIDE SEQUENCE [LARGE SCALE GENOMIC DNA]</scope>
    <source>
        <strain evidence="1 2">RL17-351-BIE-A</strain>
    </source>
</reference>
<dbReference type="EMBL" id="JAQQDR010000005">
    <property type="protein sequence ID" value="MFM0239687.1"/>
    <property type="molecule type" value="Genomic_DNA"/>
</dbReference>